<keyword evidence="1" id="KW-0378">Hydrolase</keyword>
<organism evidence="4 5">
    <name type="scientific">Saccharobesus litoralis</name>
    <dbReference type="NCBI Taxonomy" id="2172099"/>
    <lineage>
        <taxon>Bacteria</taxon>
        <taxon>Pseudomonadati</taxon>
        <taxon>Pseudomonadota</taxon>
        <taxon>Gammaproteobacteria</taxon>
        <taxon>Alteromonadales</taxon>
        <taxon>Alteromonadaceae</taxon>
        <taxon>Saccharobesus</taxon>
    </lineage>
</organism>
<name>A0A2S0VTR2_9ALTE</name>
<dbReference type="UniPathway" id="UPA00084">
    <property type="reaction ID" value="UER00504"/>
</dbReference>
<reference evidence="4 5" key="1">
    <citation type="submission" date="2018-01" db="EMBL/GenBank/DDBJ databases">
        <title>Genome sequence of a Cantenovulum-like bacteria.</title>
        <authorList>
            <person name="Tan W.R."/>
            <person name="Lau N.-S."/>
            <person name="Go F."/>
            <person name="Amirul A.-A.A."/>
        </authorList>
    </citation>
    <scope>NUCLEOTIDE SEQUENCE [LARGE SCALE GENOMIC DNA]</scope>
    <source>
        <strain evidence="4 5">CCB-QB4</strain>
    </source>
</reference>
<evidence type="ECO:0000259" key="3">
    <source>
        <dbReference type="Pfam" id="PF04608"/>
    </source>
</evidence>
<keyword evidence="1 2" id="KW-0812">Transmembrane</keyword>
<dbReference type="EMBL" id="CP026604">
    <property type="protein sequence ID" value="AWB67597.1"/>
    <property type="molecule type" value="Genomic_DNA"/>
</dbReference>
<dbReference type="GO" id="GO:0009395">
    <property type="term" value="P:phospholipid catabolic process"/>
    <property type="evidence" value="ECO:0007669"/>
    <property type="project" value="UniProtKB-KW"/>
</dbReference>
<keyword evidence="1 2" id="KW-0472">Membrane</keyword>
<dbReference type="GO" id="GO:0005886">
    <property type="term" value="C:plasma membrane"/>
    <property type="evidence" value="ECO:0007669"/>
    <property type="project" value="UniProtKB-SubCell"/>
</dbReference>
<dbReference type="InterPro" id="IPR036681">
    <property type="entry name" value="PgpA-like_sf"/>
</dbReference>
<keyword evidence="1" id="KW-1003">Cell membrane</keyword>
<keyword evidence="1" id="KW-0460">Magnesium</keyword>
<comment type="pathway">
    <text evidence="1">Phospholipid metabolism; phosphatidylglycerol biosynthesis; phosphatidylglycerol from CDP-diacylglycerol: step 2/2.</text>
</comment>
<feature type="transmembrane region" description="Helical" evidence="2">
    <location>
        <begin position="138"/>
        <end position="158"/>
    </location>
</feature>
<feature type="transmembrane region" description="Helical" evidence="2">
    <location>
        <begin position="91"/>
        <end position="118"/>
    </location>
</feature>
<keyword evidence="1" id="KW-0443">Lipid metabolism</keyword>
<keyword evidence="1" id="KW-1208">Phospholipid metabolism</keyword>
<evidence type="ECO:0000313" key="5">
    <source>
        <dbReference type="Proteomes" id="UP000244441"/>
    </source>
</evidence>
<dbReference type="PANTHER" id="PTHR36305">
    <property type="entry name" value="PHOSPHATIDYLGLYCEROPHOSPHATASE A"/>
    <property type="match status" value="1"/>
</dbReference>
<dbReference type="Proteomes" id="UP000244441">
    <property type="component" value="Chromosome"/>
</dbReference>
<dbReference type="GO" id="GO:0046872">
    <property type="term" value="F:metal ion binding"/>
    <property type="evidence" value="ECO:0007669"/>
    <property type="project" value="UniProtKB-KW"/>
</dbReference>
<protein>
    <recommendedName>
        <fullName evidence="1">Phosphatidylglycerophosphatase A</fullName>
        <ecNumber evidence="1">3.1.3.27</ecNumber>
    </recommendedName>
    <alternativeName>
        <fullName evidence="1">Phosphatidylglycerolphosphate phosphatase A</fullName>
    </alternativeName>
</protein>
<evidence type="ECO:0000256" key="2">
    <source>
        <dbReference type="SAM" id="Phobius"/>
    </source>
</evidence>
<dbReference type="SUPFAM" id="SSF101307">
    <property type="entry name" value="YutG-like"/>
    <property type="match status" value="1"/>
</dbReference>
<dbReference type="InterPro" id="IPR026037">
    <property type="entry name" value="PgpA"/>
</dbReference>
<sequence length="161" mass="17696">MAIRPELKTINWLNPIHFCSLGFGSGLAPKAPGTFGTLAALPLVYLMGTFLPFYAYLAITLVAAILGCYLCGQTAKALNAHDHPAIVWDEFVGLMITFIFIPVSTVNLLVGFCLFRFFDIIKPWPISFVDKKIHGGTGIMLDDIIAGLMALGCLHLYLHYF</sequence>
<keyword evidence="1" id="KW-0479">Metal-binding</keyword>
<dbReference type="InterPro" id="IPR007686">
    <property type="entry name" value="YutG/PgpA"/>
</dbReference>
<dbReference type="GO" id="GO:0006655">
    <property type="term" value="P:phosphatidylglycerol biosynthetic process"/>
    <property type="evidence" value="ECO:0007669"/>
    <property type="project" value="UniProtKB-UniPathway"/>
</dbReference>
<comment type="catalytic activity">
    <reaction evidence="1">
        <text>a 1,2-diacyl-sn-glycero-3-phospho-(1'-sn-glycero-3'-phosphate) + H2O = a 1,2-diacyl-sn-glycero-3-phospho-(1'-sn-glycerol) + phosphate</text>
        <dbReference type="Rhea" id="RHEA:33751"/>
        <dbReference type="ChEBI" id="CHEBI:15377"/>
        <dbReference type="ChEBI" id="CHEBI:43474"/>
        <dbReference type="ChEBI" id="CHEBI:60110"/>
        <dbReference type="ChEBI" id="CHEBI:64716"/>
        <dbReference type="EC" id="3.1.3.27"/>
    </reaction>
</comment>
<keyword evidence="2" id="KW-1133">Transmembrane helix</keyword>
<dbReference type="EC" id="3.1.3.27" evidence="1"/>
<dbReference type="CDD" id="cd06971">
    <property type="entry name" value="PgpA"/>
    <property type="match status" value="1"/>
</dbReference>
<dbReference type="OrthoDB" id="9804091at2"/>
<evidence type="ECO:0000256" key="1">
    <source>
        <dbReference type="PIRNR" id="PIRNR006162"/>
    </source>
</evidence>
<feature type="transmembrane region" description="Helical" evidence="2">
    <location>
        <begin position="53"/>
        <end position="71"/>
    </location>
</feature>
<dbReference type="PANTHER" id="PTHR36305:SF1">
    <property type="entry name" value="PHOSPHATIDYLGLYCEROPHOSPHATASE A"/>
    <property type="match status" value="1"/>
</dbReference>
<evidence type="ECO:0000313" key="4">
    <source>
        <dbReference type="EMBL" id="AWB67597.1"/>
    </source>
</evidence>
<dbReference type="PIRSF" id="PIRSF006162">
    <property type="entry name" value="PgpA"/>
    <property type="match status" value="1"/>
</dbReference>
<proteinExistence type="predicted"/>
<accession>A0A2S0VTR2</accession>
<keyword evidence="1" id="KW-0997">Cell inner membrane</keyword>
<keyword evidence="5" id="KW-1185">Reference proteome</keyword>
<dbReference type="Pfam" id="PF04608">
    <property type="entry name" value="PgpA"/>
    <property type="match status" value="1"/>
</dbReference>
<comment type="cofactor">
    <cofactor evidence="1">
        <name>Mg(2+)</name>
        <dbReference type="ChEBI" id="CHEBI:18420"/>
    </cofactor>
</comment>
<feature type="domain" description="YutG/PgpA" evidence="3">
    <location>
        <begin position="20"/>
        <end position="156"/>
    </location>
</feature>
<keyword evidence="1" id="KW-0595">Phospholipid degradation</keyword>
<keyword evidence="1" id="KW-0442">Lipid degradation</keyword>
<dbReference type="KEGG" id="cate:C2869_14615"/>
<dbReference type="GO" id="GO:0008962">
    <property type="term" value="F:phosphatidylglycerophosphatase activity"/>
    <property type="evidence" value="ECO:0007669"/>
    <property type="project" value="UniProtKB-EC"/>
</dbReference>
<comment type="subcellular location">
    <subcellularLocation>
        <location evidence="1">Cell inner membrane</location>
        <topology evidence="1">Multi-pass membrane protein</topology>
    </subcellularLocation>
</comment>
<gene>
    <name evidence="4" type="ORF">C2869_14615</name>
</gene>
<comment type="function">
    <text evidence="1">Lipid phosphatase which dephosphorylates phosphatidylglycerophosphate (PGP) to phosphatidylglycerol (PG).</text>
</comment>
<dbReference type="RefSeq" id="WP_108603643.1">
    <property type="nucleotide sequence ID" value="NZ_CP026604.1"/>
</dbReference>
<dbReference type="AlphaFoldDB" id="A0A2S0VTR2"/>